<keyword evidence="2" id="KW-0813">Transport</keyword>
<dbReference type="NCBIfam" id="TIGR00739">
    <property type="entry name" value="yajC"/>
    <property type="match status" value="1"/>
</dbReference>
<organism evidence="10">
    <name type="scientific">marine sediment metagenome</name>
    <dbReference type="NCBI Taxonomy" id="412755"/>
    <lineage>
        <taxon>unclassified sequences</taxon>
        <taxon>metagenomes</taxon>
        <taxon>ecological metagenomes</taxon>
    </lineage>
</organism>
<keyword evidence="6 9" id="KW-1133">Transmembrane helix</keyword>
<evidence type="ECO:0000256" key="1">
    <source>
        <dbReference type="ARBA" id="ARBA00004162"/>
    </source>
</evidence>
<dbReference type="Pfam" id="PF02699">
    <property type="entry name" value="YajC"/>
    <property type="match status" value="1"/>
</dbReference>
<evidence type="ECO:0000256" key="2">
    <source>
        <dbReference type="ARBA" id="ARBA00022448"/>
    </source>
</evidence>
<dbReference type="PANTHER" id="PTHR33909">
    <property type="entry name" value="SEC TRANSLOCON ACCESSORY COMPLEX SUBUNIT YAJC"/>
    <property type="match status" value="1"/>
</dbReference>
<evidence type="ECO:0000313" key="10">
    <source>
        <dbReference type="EMBL" id="GAF79016.1"/>
    </source>
</evidence>
<evidence type="ECO:0000256" key="7">
    <source>
        <dbReference type="ARBA" id="ARBA00023010"/>
    </source>
</evidence>
<protein>
    <recommendedName>
        <fullName evidence="11">Preprotein translocase subunit YajC</fullName>
    </recommendedName>
</protein>
<keyword evidence="4 9" id="KW-0812">Transmembrane</keyword>
<keyword evidence="3" id="KW-1003">Cell membrane</keyword>
<dbReference type="PRINTS" id="PR01853">
    <property type="entry name" value="YAJCTRNLCASE"/>
</dbReference>
<comment type="subcellular location">
    <subcellularLocation>
        <location evidence="1">Cell membrane</location>
        <topology evidence="1">Single-pass membrane protein</topology>
    </subcellularLocation>
</comment>
<evidence type="ECO:0008006" key="11">
    <source>
        <dbReference type="Google" id="ProtNLM"/>
    </source>
</evidence>
<dbReference type="SMART" id="SM01323">
    <property type="entry name" value="YajC"/>
    <property type="match status" value="1"/>
</dbReference>
<sequence>MTDFLTLIAQATTQPAAPPASSFMRFMFPLLLAFGVFYFLIFRGQRKDKHRHAEMLGALKRNDRVQTIGGVLGTVVDAREHEVILKVDESSNVKMRFNRSAI</sequence>
<accession>X0SV68</accession>
<comment type="caution">
    <text evidence="10">The sequence shown here is derived from an EMBL/GenBank/DDBJ whole genome shotgun (WGS) entry which is preliminary data.</text>
</comment>
<feature type="non-terminal residue" evidence="10">
    <location>
        <position position="102"/>
    </location>
</feature>
<proteinExistence type="predicted"/>
<dbReference type="EMBL" id="BARS01001965">
    <property type="protein sequence ID" value="GAF79016.1"/>
    <property type="molecule type" value="Genomic_DNA"/>
</dbReference>
<name>X0SV68_9ZZZZ</name>
<evidence type="ECO:0000256" key="9">
    <source>
        <dbReference type="SAM" id="Phobius"/>
    </source>
</evidence>
<keyword evidence="7" id="KW-0811">Translocation</keyword>
<dbReference type="InterPro" id="IPR003849">
    <property type="entry name" value="Preprotein_translocase_YajC"/>
</dbReference>
<reference evidence="10" key="1">
    <citation type="journal article" date="2014" name="Front. Microbiol.">
        <title>High frequency of phylogenetically diverse reductive dehalogenase-homologous genes in deep subseafloor sedimentary metagenomes.</title>
        <authorList>
            <person name="Kawai M."/>
            <person name="Futagami T."/>
            <person name="Toyoda A."/>
            <person name="Takaki Y."/>
            <person name="Nishi S."/>
            <person name="Hori S."/>
            <person name="Arai W."/>
            <person name="Tsubouchi T."/>
            <person name="Morono Y."/>
            <person name="Uchiyama I."/>
            <person name="Ito T."/>
            <person name="Fujiyama A."/>
            <person name="Inagaki F."/>
            <person name="Takami H."/>
        </authorList>
    </citation>
    <scope>NUCLEOTIDE SEQUENCE</scope>
    <source>
        <strain evidence="10">Expedition CK06-06</strain>
    </source>
</reference>
<evidence type="ECO:0000256" key="3">
    <source>
        <dbReference type="ARBA" id="ARBA00022475"/>
    </source>
</evidence>
<keyword evidence="8 9" id="KW-0472">Membrane</keyword>
<evidence type="ECO:0000256" key="5">
    <source>
        <dbReference type="ARBA" id="ARBA00022927"/>
    </source>
</evidence>
<evidence type="ECO:0000256" key="4">
    <source>
        <dbReference type="ARBA" id="ARBA00022692"/>
    </source>
</evidence>
<feature type="transmembrane region" description="Helical" evidence="9">
    <location>
        <begin position="26"/>
        <end position="42"/>
    </location>
</feature>
<keyword evidence="5" id="KW-0653">Protein transport</keyword>
<dbReference type="GO" id="GO:0015031">
    <property type="term" value="P:protein transport"/>
    <property type="evidence" value="ECO:0007669"/>
    <property type="project" value="UniProtKB-KW"/>
</dbReference>
<dbReference type="PANTHER" id="PTHR33909:SF1">
    <property type="entry name" value="SEC TRANSLOCON ACCESSORY COMPLEX SUBUNIT YAJC"/>
    <property type="match status" value="1"/>
</dbReference>
<dbReference type="GO" id="GO:0005886">
    <property type="term" value="C:plasma membrane"/>
    <property type="evidence" value="ECO:0007669"/>
    <property type="project" value="UniProtKB-SubCell"/>
</dbReference>
<evidence type="ECO:0000256" key="6">
    <source>
        <dbReference type="ARBA" id="ARBA00022989"/>
    </source>
</evidence>
<gene>
    <name evidence="10" type="ORF">S01H1_03633</name>
</gene>
<evidence type="ECO:0000256" key="8">
    <source>
        <dbReference type="ARBA" id="ARBA00023136"/>
    </source>
</evidence>
<dbReference type="AlphaFoldDB" id="X0SV68"/>